<proteinExistence type="predicted"/>
<keyword evidence="3" id="KW-1185">Reference proteome</keyword>
<evidence type="ECO:0000313" key="2">
    <source>
        <dbReference type="EMBL" id="KAF7380924.1"/>
    </source>
</evidence>
<evidence type="ECO:0000256" key="1">
    <source>
        <dbReference type="SAM" id="MobiDB-lite"/>
    </source>
</evidence>
<sequence>MEMETSRKKKEKGNGESGTKGMQKDSPYDLMDISWNLADDTLLLSLPLLIVMVCFPKFSEDNLDEFSNGISESNKLHQFSVRLRSALCVGHSRISISQSLSPYLSAVIIPYMGAKFPTL</sequence>
<dbReference type="EMBL" id="JACSEA010000021">
    <property type="protein sequence ID" value="KAF7380924.1"/>
    <property type="molecule type" value="Genomic_DNA"/>
</dbReference>
<organism evidence="2 3">
    <name type="scientific">Vespula vulgaris</name>
    <name type="common">Yellow jacket</name>
    <name type="synonym">Wasp</name>
    <dbReference type="NCBI Taxonomy" id="7454"/>
    <lineage>
        <taxon>Eukaryota</taxon>
        <taxon>Metazoa</taxon>
        <taxon>Ecdysozoa</taxon>
        <taxon>Arthropoda</taxon>
        <taxon>Hexapoda</taxon>
        <taxon>Insecta</taxon>
        <taxon>Pterygota</taxon>
        <taxon>Neoptera</taxon>
        <taxon>Endopterygota</taxon>
        <taxon>Hymenoptera</taxon>
        <taxon>Apocrita</taxon>
        <taxon>Aculeata</taxon>
        <taxon>Vespoidea</taxon>
        <taxon>Vespidae</taxon>
        <taxon>Vespinae</taxon>
        <taxon>Vespula</taxon>
    </lineage>
</organism>
<protein>
    <submittedName>
        <fullName evidence="2">Uncharacterized protein</fullName>
    </submittedName>
</protein>
<gene>
    <name evidence="2" type="ORF">HZH66_014300</name>
</gene>
<reference evidence="2" key="1">
    <citation type="journal article" date="2020" name="G3 (Bethesda)">
        <title>High-Quality Assemblies for Three Invasive Social Wasps from the &lt;i&gt;Vespula&lt;/i&gt; Genus.</title>
        <authorList>
            <person name="Harrop T.W.R."/>
            <person name="Guhlin J."/>
            <person name="McLaughlin G.M."/>
            <person name="Permina E."/>
            <person name="Stockwell P."/>
            <person name="Gilligan J."/>
            <person name="Le Lec M.F."/>
            <person name="Gruber M.A.M."/>
            <person name="Quinn O."/>
            <person name="Lovegrove M."/>
            <person name="Duncan E.J."/>
            <person name="Remnant E.J."/>
            <person name="Van Eeckhoven J."/>
            <person name="Graham B."/>
            <person name="Knapp R.A."/>
            <person name="Langford K.W."/>
            <person name="Kronenberg Z."/>
            <person name="Press M.O."/>
            <person name="Eacker S.M."/>
            <person name="Wilson-Rankin E.E."/>
            <person name="Purcell J."/>
            <person name="Lester P.J."/>
            <person name="Dearden P.K."/>
        </authorList>
    </citation>
    <scope>NUCLEOTIDE SEQUENCE</scope>
    <source>
        <strain evidence="2">Marl-1</strain>
    </source>
</reference>
<name>A0A834J5R4_VESVU</name>
<comment type="caution">
    <text evidence="2">The sequence shown here is derived from an EMBL/GenBank/DDBJ whole genome shotgun (WGS) entry which is preliminary data.</text>
</comment>
<feature type="region of interest" description="Disordered" evidence="1">
    <location>
        <begin position="1"/>
        <end position="26"/>
    </location>
</feature>
<evidence type="ECO:0000313" key="3">
    <source>
        <dbReference type="Proteomes" id="UP000614350"/>
    </source>
</evidence>
<dbReference type="Proteomes" id="UP000614350">
    <property type="component" value="Unassembled WGS sequence"/>
</dbReference>
<dbReference type="AlphaFoldDB" id="A0A834J5R4"/>
<accession>A0A834J5R4</accession>